<dbReference type="PANTHER" id="PTHR47966">
    <property type="entry name" value="BETA-SITE APP-CLEAVING ENZYME, ISOFORM A-RELATED"/>
    <property type="match status" value="1"/>
</dbReference>
<dbReference type="Pfam" id="PF00026">
    <property type="entry name" value="Asp"/>
    <property type="match status" value="1"/>
</dbReference>
<organism evidence="6 7">
    <name type="scientific">Prorocentrum cordatum</name>
    <dbReference type="NCBI Taxonomy" id="2364126"/>
    <lineage>
        <taxon>Eukaryota</taxon>
        <taxon>Sar</taxon>
        <taxon>Alveolata</taxon>
        <taxon>Dinophyceae</taxon>
        <taxon>Prorocentrales</taxon>
        <taxon>Prorocentraceae</taxon>
        <taxon>Prorocentrum</taxon>
    </lineage>
</organism>
<dbReference type="InterPro" id="IPR001461">
    <property type="entry name" value="Aspartic_peptidase_A1"/>
</dbReference>
<proteinExistence type="inferred from homology"/>
<comment type="similarity">
    <text evidence="1">Belongs to the peptidase A1 family.</text>
</comment>
<dbReference type="InterPro" id="IPR033121">
    <property type="entry name" value="PEPTIDASE_A1"/>
</dbReference>
<reference evidence="6" key="1">
    <citation type="submission" date="2023-10" db="EMBL/GenBank/DDBJ databases">
        <authorList>
            <person name="Chen Y."/>
            <person name="Shah S."/>
            <person name="Dougan E. K."/>
            <person name="Thang M."/>
            <person name="Chan C."/>
        </authorList>
    </citation>
    <scope>NUCLEOTIDE SEQUENCE [LARGE SCALE GENOMIC DNA]</scope>
</reference>
<sequence>MSARFHGRSGSRQRWLCPRSRSIKFYVVHLSVTNSSSSSTMAALQCIVIVASWVASRAVVPSTTGAVHGVADDPSGLLTVPLRKQYVPIEKNGAVIAYKTSYFGNILVGMPEPQEFTVVFDTGSAHLVLPCTGCESETCAKHRLYNRSLSGTSVDIEHDGKLVPAGTDKSQREQLAITFGTGKVVGEFAEDRVCLGPRAEDCSTMRVVLANEMSAEPFGLFAFDGVLGLGLDALALNPEFSFFGRMTGQQPAMLPQFSVFLARNDESLSTISFGGHQPERAASELRWAPVAMPELGYWQVEIKSVRIGGEVIEDCEAGKCRAILDTGTSLLGVPRQVSRPMQRLLARTPPQDANVEDMDCRDVQGSEIEFDLGEQVVRVGAEDYSRPRPFNITADTPEGWQLSCRSLLLPLDIEAPLGPLVFIWGEPVLRKYMTIYDWGAKQIGFADAGLPAGPAELDAVGRPPAGSLAAGAPLLSRPASQPVVVEAQREGSVFVA</sequence>
<dbReference type="EMBL" id="CAUYUJ010004736">
    <property type="protein sequence ID" value="CAK0810768.1"/>
    <property type="molecule type" value="Genomic_DNA"/>
</dbReference>
<feature type="domain" description="Peptidase A1" evidence="5">
    <location>
        <begin position="102"/>
        <end position="446"/>
    </location>
</feature>
<dbReference type="Proteomes" id="UP001189429">
    <property type="component" value="Unassembled WGS sequence"/>
</dbReference>
<dbReference type="InterPro" id="IPR034164">
    <property type="entry name" value="Pepsin-like_dom"/>
</dbReference>
<dbReference type="Gene3D" id="2.40.70.10">
    <property type="entry name" value="Acid Proteases"/>
    <property type="match status" value="2"/>
</dbReference>
<keyword evidence="2" id="KW-0645">Protease</keyword>
<keyword evidence="7" id="KW-1185">Reference proteome</keyword>
<evidence type="ECO:0000313" key="6">
    <source>
        <dbReference type="EMBL" id="CAK0810768.1"/>
    </source>
</evidence>
<accession>A0ABN9R3K8</accession>
<keyword evidence="3" id="KW-0064">Aspartyl protease</keyword>
<evidence type="ECO:0000259" key="5">
    <source>
        <dbReference type="PROSITE" id="PS51767"/>
    </source>
</evidence>
<dbReference type="PANTHER" id="PTHR47966:SF51">
    <property type="entry name" value="BETA-SITE APP-CLEAVING ENZYME, ISOFORM A-RELATED"/>
    <property type="match status" value="1"/>
</dbReference>
<evidence type="ECO:0000256" key="3">
    <source>
        <dbReference type="ARBA" id="ARBA00022750"/>
    </source>
</evidence>
<evidence type="ECO:0000256" key="1">
    <source>
        <dbReference type="ARBA" id="ARBA00007447"/>
    </source>
</evidence>
<dbReference type="PRINTS" id="PR00792">
    <property type="entry name" value="PEPSIN"/>
</dbReference>
<keyword evidence="4" id="KW-0378">Hydrolase</keyword>
<evidence type="ECO:0000256" key="2">
    <source>
        <dbReference type="ARBA" id="ARBA00022670"/>
    </source>
</evidence>
<dbReference type="CDD" id="cd05471">
    <property type="entry name" value="pepsin_like"/>
    <property type="match status" value="1"/>
</dbReference>
<name>A0ABN9R3K8_9DINO</name>
<evidence type="ECO:0000313" key="7">
    <source>
        <dbReference type="Proteomes" id="UP001189429"/>
    </source>
</evidence>
<comment type="caution">
    <text evidence="6">The sequence shown here is derived from an EMBL/GenBank/DDBJ whole genome shotgun (WGS) entry which is preliminary data.</text>
</comment>
<dbReference type="InterPro" id="IPR021109">
    <property type="entry name" value="Peptidase_aspartic_dom_sf"/>
</dbReference>
<dbReference type="PROSITE" id="PS51767">
    <property type="entry name" value="PEPTIDASE_A1"/>
    <property type="match status" value="1"/>
</dbReference>
<gene>
    <name evidence="6" type="ORF">PCOR1329_LOCUS15606</name>
</gene>
<dbReference type="SUPFAM" id="SSF50630">
    <property type="entry name" value="Acid proteases"/>
    <property type="match status" value="1"/>
</dbReference>
<evidence type="ECO:0000256" key="4">
    <source>
        <dbReference type="ARBA" id="ARBA00022801"/>
    </source>
</evidence>
<protein>
    <recommendedName>
        <fullName evidence="5">Peptidase A1 domain-containing protein</fullName>
    </recommendedName>
</protein>